<protein>
    <submittedName>
        <fullName evidence="2">Serine/threonine-protein phosphatase 2B catalytic subunit 2</fullName>
    </submittedName>
</protein>
<proteinExistence type="predicted"/>
<evidence type="ECO:0000313" key="3">
    <source>
        <dbReference type="Proteomes" id="UP000198287"/>
    </source>
</evidence>
<comment type="caution">
    <text evidence="2">The sequence shown here is derived from an EMBL/GenBank/DDBJ whole genome shotgun (WGS) entry which is preliminary data.</text>
</comment>
<accession>A0A226D7U1</accession>
<keyword evidence="3" id="KW-1185">Reference proteome</keyword>
<name>A0A226D7U1_FOLCA</name>
<gene>
    <name evidence="2" type="ORF">Fcan01_24137</name>
</gene>
<reference evidence="2 3" key="1">
    <citation type="submission" date="2015-12" db="EMBL/GenBank/DDBJ databases">
        <title>The genome of Folsomia candida.</title>
        <authorList>
            <person name="Faddeeva A."/>
            <person name="Derks M.F."/>
            <person name="Anvar Y."/>
            <person name="Smit S."/>
            <person name="Van Straalen N."/>
            <person name="Roelofs D."/>
        </authorList>
    </citation>
    <scope>NUCLEOTIDE SEQUENCE [LARGE SCALE GENOMIC DNA]</scope>
    <source>
        <strain evidence="2 3">VU population</strain>
        <tissue evidence="2">Whole body</tissue>
    </source>
</reference>
<feature type="region of interest" description="Disordered" evidence="1">
    <location>
        <begin position="1"/>
        <end position="24"/>
    </location>
</feature>
<evidence type="ECO:0000313" key="2">
    <source>
        <dbReference type="EMBL" id="OXA41213.1"/>
    </source>
</evidence>
<dbReference type="Proteomes" id="UP000198287">
    <property type="component" value="Unassembled WGS sequence"/>
</dbReference>
<sequence length="129" mass="14656">MTPSTTIPMDLTFPTEEATTTPTTPMDLAFPTEEATTTPTAPLDLTFLTEEVTTTAAAPEFDTTLAEVDNETTGPPNHKIGLSLHWILRIRQLSNLKRWLLIQWNQFLLRKTETHSSCFGFYWVVLGWW</sequence>
<dbReference type="EMBL" id="LNIX01000030">
    <property type="protein sequence ID" value="OXA41213.1"/>
    <property type="molecule type" value="Genomic_DNA"/>
</dbReference>
<dbReference type="AlphaFoldDB" id="A0A226D7U1"/>
<evidence type="ECO:0000256" key="1">
    <source>
        <dbReference type="SAM" id="MobiDB-lite"/>
    </source>
</evidence>
<feature type="compositionally biased region" description="Low complexity" evidence="1">
    <location>
        <begin position="12"/>
        <end position="24"/>
    </location>
</feature>
<organism evidence="2 3">
    <name type="scientific">Folsomia candida</name>
    <name type="common">Springtail</name>
    <dbReference type="NCBI Taxonomy" id="158441"/>
    <lineage>
        <taxon>Eukaryota</taxon>
        <taxon>Metazoa</taxon>
        <taxon>Ecdysozoa</taxon>
        <taxon>Arthropoda</taxon>
        <taxon>Hexapoda</taxon>
        <taxon>Collembola</taxon>
        <taxon>Entomobryomorpha</taxon>
        <taxon>Isotomoidea</taxon>
        <taxon>Isotomidae</taxon>
        <taxon>Proisotominae</taxon>
        <taxon>Folsomia</taxon>
    </lineage>
</organism>